<evidence type="ECO:0000256" key="4">
    <source>
        <dbReference type="RuleBase" id="RU004020"/>
    </source>
</evidence>
<comment type="subcellular location">
    <subcellularLocation>
        <location evidence="1">Nucleus</location>
    </subcellularLocation>
</comment>
<organism evidence="6">
    <name type="scientific">Ditylum brightwellii</name>
    <dbReference type="NCBI Taxonomy" id="49249"/>
    <lineage>
        <taxon>Eukaryota</taxon>
        <taxon>Sar</taxon>
        <taxon>Stramenopiles</taxon>
        <taxon>Ochrophyta</taxon>
        <taxon>Bacillariophyta</taxon>
        <taxon>Mediophyceae</taxon>
        <taxon>Lithodesmiophycidae</taxon>
        <taxon>Lithodesmiales</taxon>
        <taxon>Lithodesmiaceae</taxon>
        <taxon>Ditylum</taxon>
    </lineage>
</organism>
<comment type="similarity">
    <text evidence="4">Belongs to the HSF family.</text>
</comment>
<dbReference type="PANTHER" id="PTHR10015">
    <property type="entry name" value="HEAT SHOCK TRANSCRIPTION FACTOR"/>
    <property type="match status" value="1"/>
</dbReference>
<dbReference type="InterPro" id="IPR000232">
    <property type="entry name" value="HSF_DNA-bd"/>
</dbReference>
<proteinExistence type="inferred from homology"/>
<sequence>MTFPYDTHDLINRCNEDAPSVAAWSDDGLHFTIKDKTTFEKDFLTTKYTTFTRRLHNYGFRKINSELEASGKTLLKDEEHFKHISFKRGQRDLCDNVKRKAKPTLKTLAERFRRLTSKNRLLMDEHNRQADEIKRLSEEIEHLK</sequence>
<dbReference type="SMART" id="SM00415">
    <property type="entry name" value="HSF"/>
    <property type="match status" value="1"/>
</dbReference>
<dbReference type="Gene3D" id="1.10.10.10">
    <property type="entry name" value="Winged helix-like DNA-binding domain superfamily/Winged helix DNA-binding domain"/>
    <property type="match status" value="1"/>
</dbReference>
<dbReference type="GO" id="GO:0043565">
    <property type="term" value="F:sequence-specific DNA binding"/>
    <property type="evidence" value="ECO:0007669"/>
    <property type="project" value="InterPro"/>
</dbReference>
<dbReference type="Pfam" id="PF00447">
    <property type="entry name" value="HSF_DNA-bind"/>
    <property type="match status" value="1"/>
</dbReference>
<dbReference type="InterPro" id="IPR036390">
    <property type="entry name" value="WH_DNA-bd_sf"/>
</dbReference>
<name>A0A7S4SY54_9STRA</name>
<keyword evidence="3" id="KW-0539">Nucleus</keyword>
<evidence type="ECO:0000259" key="5">
    <source>
        <dbReference type="SMART" id="SM00415"/>
    </source>
</evidence>
<evidence type="ECO:0000256" key="2">
    <source>
        <dbReference type="ARBA" id="ARBA00023125"/>
    </source>
</evidence>
<accession>A0A7S4SY54</accession>
<dbReference type="SUPFAM" id="SSF46785">
    <property type="entry name" value="Winged helix' DNA-binding domain"/>
    <property type="match status" value="1"/>
</dbReference>
<evidence type="ECO:0000313" key="6">
    <source>
        <dbReference type="EMBL" id="CAE4659151.1"/>
    </source>
</evidence>
<dbReference type="PANTHER" id="PTHR10015:SF427">
    <property type="entry name" value="HEAT SHOCK FACTOR PROTEIN"/>
    <property type="match status" value="1"/>
</dbReference>
<keyword evidence="2" id="KW-0238">DNA-binding</keyword>
<protein>
    <recommendedName>
        <fullName evidence="5">HSF-type DNA-binding domain-containing protein</fullName>
    </recommendedName>
</protein>
<dbReference type="InterPro" id="IPR036388">
    <property type="entry name" value="WH-like_DNA-bd_sf"/>
</dbReference>
<dbReference type="AlphaFoldDB" id="A0A7S4SY54"/>
<dbReference type="EMBL" id="HBNS01055955">
    <property type="protein sequence ID" value="CAE4659151.1"/>
    <property type="molecule type" value="Transcribed_RNA"/>
</dbReference>
<dbReference type="GO" id="GO:0005634">
    <property type="term" value="C:nucleus"/>
    <property type="evidence" value="ECO:0007669"/>
    <property type="project" value="UniProtKB-SubCell"/>
</dbReference>
<reference evidence="6" key="1">
    <citation type="submission" date="2021-01" db="EMBL/GenBank/DDBJ databases">
        <authorList>
            <person name="Corre E."/>
            <person name="Pelletier E."/>
            <person name="Niang G."/>
            <person name="Scheremetjew M."/>
            <person name="Finn R."/>
            <person name="Kale V."/>
            <person name="Holt S."/>
            <person name="Cochrane G."/>
            <person name="Meng A."/>
            <person name="Brown T."/>
            <person name="Cohen L."/>
        </authorList>
    </citation>
    <scope>NUCLEOTIDE SEQUENCE</scope>
    <source>
        <strain evidence="6">GSO104</strain>
    </source>
</reference>
<dbReference type="GO" id="GO:0003700">
    <property type="term" value="F:DNA-binding transcription factor activity"/>
    <property type="evidence" value="ECO:0007669"/>
    <property type="project" value="InterPro"/>
</dbReference>
<gene>
    <name evidence="6" type="ORF">DBRI00130_LOCUS40405</name>
</gene>
<evidence type="ECO:0000256" key="3">
    <source>
        <dbReference type="ARBA" id="ARBA00023242"/>
    </source>
</evidence>
<feature type="domain" description="HSF-type DNA-binding" evidence="5">
    <location>
        <begin position="2"/>
        <end position="100"/>
    </location>
</feature>
<evidence type="ECO:0000256" key="1">
    <source>
        <dbReference type="ARBA" id="ARBA00004123"/>
    </source>
</evidence>